<protein>
    <submittedName>
        <fullName evidence="4">Ankyrin repeats containing protein</fullName>
    </submittedName>
</protein>
<name>V6DF16_9BACT</name>
<keyword evidence="1" id="KW-0677">Repeat</keyword>
<dbReference type="PROSITE" id="PS50088">
    <property type="entry name" value="ANK_REPEAT"/>
    <property type="match status" value="9"/>
</dbReference>
<evidence type="ECO:0000313" key="5">
    <source>
        <dbReference type="Proteomes" id="UP000018769"/>
    </source>
</evidence>
<dbReference type="OrthoDB" id="2575953at2"/>
<feature type="repeat" description="ANK" evidence="3">
    <location>
        <begin position="409"/>
        <end position="441"/>
    </location>
</feature>
<dbReference type="PANTHER" id="PTHR24198:SF165">
    <property type="entry name" value="ANKYRIN REPEAT-CONTAINING PROTEIN-RELATED"/>
    <property type="match status" value="1"/>
</dbReference>
<feature type="repeat" description="ANK" evidence="3">
    <location>
        <begin position="210"/>
        <end position="242"/>
    </location>
</feature>
<accession>V6DF16</accession>
<dbReference type="SMART" id="SM00248">
    <property type="entry name" value="ANK"/>
    <property type="match status" value="19"/>
</dbReference>
<evidence type="ECO:0000256" key="3">
    <source>
        <dbReference type="PROSITE-ProRule" id="PRU00023"/>
    </source>
</evidence>
<dbReference type="SUPFAM" id="SSF48403">
    <property type="entry name" value="Ankyrin repeat"/>
    <property type="match status" value="3"/>
</dbReference>
<dbReference type="PRINTS" id="PR01415">
    <property type="entry name" value="ANKYRIN"/>
</dbReference>
<feature type="repeat" description="ANK" evidence="3">
    <location>
        <begin position="277"/>
        <end position="309"/>
    </location>
</feature>
<dbReference type="eggNOG" id="COG0666">
    <property type="taxonomic scope" value="Bacteria"/>
</dbReference>
<dbReference type="HOGENOM" id="CLU_314897_0_0_7"/>
<dbReference type="PROSITE" id="PS50297">
    <property type="entry name" value="ANK_REP_REGION"/>
    <property type="match status" value="7"/>
</dbReference>
<feature type="repeat" description="ANK" evidence="3">
    <location>
        <begin position="849"/>
        <end position="881"/>
    </location>
</feature>
<dbReference type="AlphaFoldDB" id="V6DF16"/>
<sequence>MNLKKLLILMIFGITTILNSMDYMDIDESLGLNSISNELQQYIISYVVEAQNLKDLIKNLLNLTCINRKFKLIAKDSDCINHLIKLYVRKYKDSKNILLEWENLVPQMKDSQLIYDITNALKLSGIDLNLKYKESDQAIENTIFFRCLSKNYINFLKILINVGINHAIEDEVSLNPIQAVINYIDNDQDVILLLNEFIKNGVDINSTNSKGLTALHISVEYERINIIDFLLENGAEIDIQCNKGNTPLMHGIEKNVQEEIINKLITCKSNFDIQNVKGKTALMLAIQQSYKNVIKILLEAKCQYDLKDHEDNTILHLTINKCDILKLLLEKLKYSNCINSKNKRGFTPLLHNIHDIESVKILLASNVDPNACSTLEGVTALLLAAKLGDINLVNLLLKYKANVNQQDIEGNTPLMIAIINNQIETVKILLDNGANPNINDKNGQNCLYITNNEDIINLIIESDKSLNDKQIQFIKAMRFNNKEQVLNLIEDGVDINTQNSFGETVLMWAVTNHHIDIIEILLKQENINLNLQNAVGNTALIIASRLNNLDIVKLLLNAKADPNILSSCNLYALSYAIGHDNNEIAELLLRANANPNLIALAIFYNRLDIIYKLIEYKANVNFEHPLIRAILNSRSEIVDILLNHGALINCVDQNGNTPLILAVDTENIEIVKLLLRHEVSINHKNNDGNTALHIAAFKGNIDIIKILLEKNADYQIKNNNNQTPYLTAIQNNKINSMKFLHELSYDKRNLTYAIPLSIKHNCIDALKILIESLKGHQNYTQIINMALNIAVKNLNETIVEYLIRCGANYNIKYENNMTPLIIAAALGYKPLVELLLKFEDLDINAQDITGNTALIWAITHKHKEIAYILMDHQAAINLKNKLGKSALDLIIDNQWNYFKK</sequence>
<keyword evidence="2 3" id="KW-0040">ANK repeat</keyword>
<dbReference type="KEGG" id="dpb:BABL1_gene_886"/>
<evidence type="ECO:0000256" key="2">
    <source>
        <dbReference type="ARBA" id="ARBA00023043"/>
    </source>
</evidence>
<dbReference type="RefSeq" id="WP_023791026.1">
    <property type="nucleotide sequence ID" value="NC_023003.1"/>
</dbReference>
<dbReference type="InterPro" id="IPR036770">
    <property type="entry name" value="Ankyrin_rpt-contain_sf"/>
</dbReference>
<reference evidence="4 5" key="1">
    <citation type="journal article" date="2015" name="Biol. Direct">
        <title>Babela massiliensis, a representative of a widespread bacterial phylum with unusual adaptations to parasitism in amoebae.</title>
        <authorList>
            <person name="Pagnier I."/>
            <person name="Yutin N."/>
            <person name="Croce O."/>
            <person name="Makarova K.S."/>
            <person name="Wolf Y.I."/>
            <person name="Benamar S."/>
            <person name="Raoult D."/>
            <person name="Koonin E.V."/>
            <person name="La Scola B."/>
        </authorList>
    </citation>
    <scope>NUCLEOTIDE SEQUENCE [LARGE SCALE GENOMIC DNA]</scope>
    <source>
        <strain evidence="5">BABL1</strain>
    </source>
</reference>
<dbReference type="Proteomes" id="UP000018769">
    <property type="component" value="Chromosome I"/>
</dbReference>
<dbReference type="Pfam" id="PF12796">
    <property type="entry name" value="Ank_2"/>
    <property type="match status" value="5"/>
</dbReference>
<evidence type="ECO:0000256" key="1">
    <source>
        <dbReference type="ARBA" id="ARBA00022737"/>
    </source>
</evidence>
<feature type="repeat" description="ANK" evidence="3">
    <location>
        <begin position="687"/>
        <end position="719"/>
    </location>
</feature>
<proteinExistence type="predicted"/>
<feature type="repeat" description="ANK" evidence="3">
    <location>
        <begin position="376"/>
        <end position="408"/>
    </location>
</feature>
<dbReference type="Gene3D" id="1.25.40.20">
    <property type="entry name" value="Ankyrin repeat-containing domain"/>
    <property type="match status" value="5"/>
</dbReference>
<organism evidence="4 5">
    <name type="scientific">Candidatus Babela massiliensis</name>
    <dbReference type="NCBI Taxonomy" id="673862"/>
    <lineage>
        <taxon>Bacteria</taxon>
        <taxon>Candidatus Babelota</taxon>
        <taxon>Candidatus Babeliae</taxon>
        <taxon>Candidatus Babeliales</taxon>
        <taxon>Candidatus Babeliaceae</taxon>
        <taxon>Candidatus Babela</taxon>
    </lineage>
</organism>
<feature type="repeat" description="ANK" evidence="3">
    <location>
        <begin position="654"/>
        <end position="686"/>
    </location>
</feature>
<evidence type="ECO:0000313" key="4">
    <source>
        <dbReference type="EMBL" id="CDK30192.1"/>
    </source>
</evidence>
<keyword evidence="5" id="KW-1185">Reference proteome</keyword>
<dbReference type="PANTHER" id="PTHR24198">
    <property type="entry name" value="ANKYRIN REPEAT AND PROTEIN KINASE DOMAIN-CONTAINING PROTEIN"/>
    <property type="match status" value="1"/>
</dbReference>
<feature type="repeat" description="ANK" evidence="3">
    <location>
        <begin position="621"/>
        <end position="653"/>
    </location>
</feature>
<gene>
    <name evidence="4" type="primary">ankX_6</name>
    <name evidence="4" type="ORF">BABL1_gene_886</name>
</gene>
<dbReference type="STRING" id="673862.BABL1_gene_886"/>
<dbReference type="EMBL" id="HG793133">
    <property type="protein sequence ID" value="CDK30192.1"/>
    <property type="molecule type" value="Genomic_DNA"/>
</dbReference>
<feature type="repeat" description="ANK" evidence="3">
    <location>
        <begin position="535"/>
        <end position="567"/>
    </location>
</feature>
<dbReference type="InterPro" id="IPR002110">
    <property type="entry name" value="Ankyrin_rpt"/>
</dbReference>